<name>A0A839TAE3_9GAMM</name>
<dbReference type="InterPro" id="IPR003959">
    <property type="entry name" value="ATPase_AAA_core"/>
</dbReference>
<reference evidence="2 3" key="1">
    <citation type="submission" date="2020-08" db="EMBL/GenBank/DDBJ databases">
        <title>Genomic Encyclopedia of Type Strains, Phase III (KMG-III): the genomes of soil and plant-associated and newly described type strains.</title>
        <authorList>
            <person name="Whitman W."/>
        </authorList>
    </citation>
    <scope>NUCLEOTIDE SEQUENCE [LARGE SCALE GENOMIC DNA]</scope>
    <source>
        <strain evidence="2 3">CECT 5885</strain>
    </source>
</reference>
<dbReference type="AlphaFoldDB" id="A0A839TAE3"/>
<dbReference type="Proteomes" id="UP000588111">
    <property type="component" value="Unassembled WGS sequence"/>
</dbReference>
<protein>
    <submittedName>
        <fullName evidence="2">Energy-coupling factor transporter ATP-binding protein EcfA2</fullName>
    </submittedName>
</protein>
<gene>
    <name evidence="2" type="ORF">FHS24_000600</name>
</gene>
<feature type="domain" description="ATPase AAA-type core" evidence="1">
    <location>
        <begin position="67"/>
        <end position="208"/>
    </location>
</feature>
<proteinExistence type="predicted"/>
<dbReference type="Gene3D" id="3.40.50.300">
    <property type="entry name" value="P-loop containing nucleotide triphosphate hydrolases"/>
    <property type="match status" value="1"/>
</dbReference>
<comment type="caution">
    <text evidence="2">The sequence shown here is derived from an EMBL/GenBank/DDBJ whole genome shotgun (WGS) entry which is preliminary data.</text>
</comment>
<dbReference type="InterPro" id="IPR027417">
    <property type="entry name" value="P-loop_NTPase"/>
</dbReference>
<evidence type="ECO:0000313" key="3">
    <source>
        <dbReference type="Proteomes" id="UP000588111"/>
    </source>
</evidence>
<sequence>MNTIPNTDKYLVDHIERNQYFQRSINIHADSNDKGPISNFYCTASYEQILINMIDNIKGGQTAFTWTGPFGSGKSSLALFLQGLVSDDKEIVEIASSKLSKKNKAAIVKHFNSEDQQWKTLNLTGQTIAPEQIFKEALNLESSASAKDILEALDNYVTKEQHLIIFIDELGKVFDGAAKSHRAEDIYFLQQLAEFVNRTNGRILLIGMLHQSFTAYARQATAKTHNEWMKIQGRFVDFAITLSVEEQIYLIGQVININGEQLERYKNSDDFNAQIQSLVTNIANSRQINVESFTQLLSDVFPLHPLVAILLCKLSQKNFGQNQRSIFSFLMSSEPNGFGYYLKNTTMDEFALFKPHQFWDYLDSNLNNAIIASEYSKQWLLSQTAVNRYEGIEDESAVKLIKVIALISIFADGTGVHASPDILIALLGVDGEQLAELIKSLESASVIFYSKFKQSYVLSEGSDFNLNDAVREQIQDLDSLPFEQLEQFEPIVAKKHYQITGSLRWMEVKLLPVTDVLEEVLSGLQDSINASLVGYFCLLIPKNDEEILLATEVCKKIDSSDEFSNLVVAVLDSHTTIIDMLKDKIALSNILKNEERLLNDKIARQETEGRLVEIEDALNRLLDRSLNASKWYSSHLSNPESQLNRFKLSALASTIADKQVTQNFICNNELVNRNKPSPSAKGAIRELLKRMIERSEEPSLGIEKYPPEKGVYESVIVKNGLHKADSDGNYYFSRPDDAQLETIWKCADSIIAEAKGDLVTAKEIYEAWEAPPYGVKAGLHEILYIAYILSRHSDLASYINGEYKPSVQYLLAEYLIKVPADVGIREVSFLEGVQSWIHVLRDRLQEAFGARLNTKIEDEPLPIAQALVSIFFSMHPWIQRTSNLSPKTMQLRDILKKANDPNQLLFDDLPKFFSAADDDDAKVAKIIDGLQELDKVYPDLVSDINMNLQNYLKIKEDSVNPYTEINQRSEALFGKSGDYLLDSFIARLVKYDGSMNDAESLISLLAGNKPSKKWIDQDITKAQQRIATYGFQFLEAEVNADVNASPDRQKVGVITKSPNATTSLVKEAHITSKNAESIRQQVQQINQALELSALDMNDRIAVIAKLLESLNDEESAEKEES</sequence>
<evidence type="ECO:0000313" key="2">
    <source>
        <dbReference type="EMBL" id="MBB3106109.1"/>
    </source>
</evidence>
<dbReference type="SUPFAM" id="SSF52540">
    <property type="entry name" value="P-loop containing nucleoside triphosphate hydrolases"/>
    <property type="match status" value="1"/>
</dbReference>
<keyword evidence="2" id="KW-0067">ATP-binding</keyword>
<evidence type="ECO:0000259" key="1">
    <source>
        <dbReference type="Pfam" id="PF00004"/>
    </source>
</evidence>
<dbReference type="Pfam" id="PF00004">
    <property type="entry name" value="AAA"/>
    <property type="match status" value="1"/>
</dbReference>
<dbReference type="RefSeq" id="WP_183618531.1">
    <property type="nucleotide sequence ID" value="NZ_CAJHAH010000002.1"/>
</dbReference>
<accession>A0A839TAE3</accession>
<keyword evidence="2" id="KW-0547">Nucleotide-binding</keyword>
<keyword evidence="3" id="KW-1185">Reference proteome</keyword>
<dbReference type="GO" id="GO:0016887">
    <property type="term" value="F:ATP hydrolysis activity"/>
    <property type="evidence" value="ECO:0007669"/>
    <property type="project" value="InterPro"/>
</dbReference>
<dbReference type="EMBL" id="JACHXL010000001">
    <property type="protein sequence ID" value="MBB3106109.1"/>
    <property type="molecule type" value="Genomic_DNA"/>
</dbReference>
<organism evidence="2 3">
    <name type="scientific">Psychrobacter luti</name>
    <dbReference type="NCBI Taxonomy" id="198481"/>
    <lineage>
        <taxon>Bacteria</taxon>
        <taxon>Pseudomonadati</taxon>
        <taxon>Pseudomonadota</taxon>
        <taxon>Gammaproteobacteria</taxon>
        <taxon>Moraxellales</taxon>
        <taxon>Moraxellaceae</taxon>
        <taxon>Psychrobacter</taxon>
    </lineage>
</organism>
<dbReference type="GO" id="GO:0005524">
    <property type="term" value="F:ATP binding"/>
    <property type="evidence" value="ECO:0007669"/>
    <property type="project" value="UniProtKB-KW"/>
</dbReference>